<dbReference type="EMBL" id="HG792018">
    <property type="protein sequence ID" value="CDM36107.1"/>
    <property type="molecule type" value="Genomic_DNA"/>
</dbReference>
<evidence type="ECO:0000313" key="2">
    <source>
        <dbReference type="Proteomes" id="UP000030686"/>
    </source>
</evidence>
<evidence type="ECO:0000313" key="1">
    <source>
        <dbReference type="EMBL" id="CDM36107.1"/>
    </source>
</evidence>
<name>W6R2P8_PENRF</name>
<reference evidence="1" key="1">
    <citation type="journal article" date="2014" name="Nat. Commun.">
        <title>Multiple recent horizontal transfers of a large genomic region in cheese making fungi.</title>
        <authorList>
            <person name="Cheeseman K."/>
            <person name="Ropars J."/>
            <person name="Renault P."/>
            <person name="Dupont J."/>
            <person name="Gouzy J."/>
            <person name="Branca A."/>
            <person name="Abraham A.L."/>
            <person name="Ceppi M."/>
            <person name="Conseiller E."/>
            <person name="Debuchy R."/>
            <person name="Malagnac F."/>
            <person name="Goarin A."/>
            <person name="Silar P."/>
            <person name="Lacoste S."/>
            <person name="Sallet E."/>
            <person name="Bensimon A."/>
            <person name="Giraud T."/>
            <person name="Brygoo Y."/>
        </authorList>
    </citation>
    <scope>NUCLEOTIDE SEQUENCE [LARGE SCALE GENOMIC DNA]</scope>
    <source>
        <strain evidence="1">FM164</strain>
    </source>
</reference>
<dbReference type="AlphaFoldDB" id="W6R2P8"/>
<organism evidence="1 2">
    <name type="scientific">Penicillium roqueforti (strain FM164)</name>
    <dbReference type="NCBI Taxonomy" id="1365484"/>
    <lineage>
        <taxon>Eukaryota</taxon>
        <taxon>Fungi</taxon>
        <taxon>Dikarya</taxon>
        <taxon>Ascomycota</taxon>
        <taxon>Pezizomycotina</taxon>
        <taxon>Eurotiomycetes</taxon>
        <taxon>Eurotiomycetidae</taxon>
        <taxon>Eurotiales</taxon>
        <taxon>Aspergillaceae</taxon>
        <taxon>Penicillium</taxon>
    </lineage>
</organism>
<gene>
    <name evidence="1" type="ORF">PROQFM164_S04g000988</name>
</gene>
<proteinExistence type="predicted"/>
<keyword evidence="2" id="KW-1185">Reference proteome</keyword>
<sequence>MFFFLIPIHYNRTAFFNSAWFPLRGARVRMGYTVDHPQP</sequence>
<dbReference type="Proteomes" id="UP000030686">
    <property type="component" value="Unassembled WGS sequence"/>
</dbReference>
<protein>
    <submittedName>
        <fullName evidence="1">Genomic scaffold, ProqFM164S04</fullName>
    </submittedName>
</protein>
<accession>W6R2P8</accession>